<protein>
    <submittedName>
        <fullName evidence="1">Uncharacterized protein</fullName>
    </submittedName>
</protein>
<dbReference type="OrthoDB" id="3692311at2759"/>
<name>A0A6A6ADN4_9PLEO</name>
<reference evidence="1" key="1">
    <citation type="journal article" date="2020" name="Stud. Mycol.">
        <title>101 Dothideomycetes genomes: a test case for predicting lifestyles and emergence of pathogens.</title>
        <authorList>
            <person name="Haridas S."/>
            <person name="Albert R."/>
            <person name="Binder M."/>
            <person name="Bloem J."/>
            <person name="Labutti K."/>
            <person name="Salamov A."/>
            <person name="Andreopoulos B."/>
            <person name="Baker S."/>
            <person name="Barry K."/>
            <person name="Bills G."/>
            <person name="Bluhm B."/>
            <person name="Cannon C."/>
            <person name="Castanera R."/>
            <person name="Culley D."/>
            <person name="Daum C."/>
            <person name="Ezra D."/>
            <person name="Gonzalez J."/>
            <person name="Henrissat B."/>
            <person name="Kuo A."/>
            <person name="Liang C."/>
            <person name="Lipzen A."/>
            <person name="Lutzoni F."/>
            <person name="Magnuson J."/>
            <person name="Mondo S."/>
            <person name="Nolan M."/>
            <person name="Ohm R."/>
            <person name="Pangilinan J."/>
            <person name="Park H.-J."/>
            <person name="Ramirez L."/>
            <person name="Alfaro M."/>
            <person name="Sun H."/>
            <person name="Tritt A."/>
            <person name="Yoshinaga Y."/>
            <person name="Zwiers L.-H."/>
            <person name="Turgeon B."/>
            <person name="Goodwin S."/>
            <person name="Spatafora J."/>
            <person name="Crous P."/>
            <person name="Grigoriev I."/>
        </authorList>
    </citation>
    <scope>NUCLEOTIDE SEQUENCE</scope>
    <source>
        <strain evidence="1">CBS 119687</strain>
    </source>
</reference>
<proteinExistence type="predicted"/>
<feature type="non-terminal residue" evidence="1">
    <location>
        <position position="1"/>
    </location>
</feature>
<dbReference type="AlphaFoldDB" id="A0A6A6ADN4"/>
<dbReference type="Proteomes" id="UP000799771">
    <property type="component" value="Unassembled WGS sequence"/>
</dbReference>
<dbReference type="RefSeq" id="XP_033524389.1">
    <property type="nucleotide sequence ID" value="XM_033663685.1"/>
</dbReference>
<gene>
    <name evidence="1" type="ORF">P153DRAFT_289941</name>
</gene>
<dbReference type="GeneID" id="54404117"/>
<sequence>VIVLSFALVVLIISNTVSPLIRYFFTTGPDVAMNISSLATRNNAHILLPANGTFLDTAEHAKLLKDLRVCFGDIDSNAEVGNLAVGSDGVEESGINRVRKGRLYG</sequence>
<evidence type="ECO:0000313" key="1">
    <source>
        <dbReference type="EMBL" id="KAF2130002.1"/>
    </source>
</evidence>
<dbReference type="EMBL" id="ML977505">
    <property type="protein sequence ID" value="KAF2130002.1"/>
    <property type="molecule type" value="Genomic_DNA"/>
</dbReference>
<organism evidence="1 2">
    <name type="scientific">Dothidotthia symphoricarpi CBS 119687</name>
    <dbReference type="NCBI Taxonomy" id="1392245"/>
    <lineage>
        <taxon>Eukaryota</taxon>
        <taxon>Fungi</taxon>
        <taxon>Dikarya</taxon>
        <taxon>Ascomycota</taxon>
        <taxon>Pezizomycotina</taxon>
        <taxon>Dothideomycetes</taxon>
        <taxon>Pleosporomycetidae</taxon>
        <taxon>Pleosporales</taxon>
        <taxon>Dothidotthiaceae</taxon>
        <taxon>Dothidotthia</taxon>
    </lineage>
</organism>
<keyword evidence="2" id="KW-1185">Reference proteome</keyword>
<accession>A0A6A6ADN4</accession>
<evidence type="ECO:0000313" key="2">
    <source>
        <dbReference type="Proteomes" id="UP000799771"/>
    </source>
</evidence>